<dbReference type="InterPro" id="IPR003682">
    <property type="entry name" value="rRNA_ssu_MeTfrase_G"/>
</dbReference>
<organism evidence="8 9">
    <name type="scientific">Kineococcus endophyticus</name>
    <dbReference type="NCBI Taxonomy" id="1181883"/>
    <lineage>
        <taxon>Bacteria</taxon>
        <taxon>Bacillati</taxon>
        <taxon>Actinomycetota</taxon>
        <taxon>Actinomycetes</taxon>
        <taxon>Kineosporiales</taxon>
        <taxon>Kineosporiaceae</taxon>
        <taxon>Kineococcus</taxon>
    </lineage>
</organism>
<dbReference type="HAMAP" id="MF_00074">
    <property type="entry name" value="16SrRNA_methyltr_G"/>
    <property type="match status" value="1"/>
</dbReference>
<dbReference type="CDD" id="cd02440">
    <property type="entry name" value="AdoMet_MTases"/>
    <property type="match status" value="1"/>
</dbReference>
<keyword evidence="3 6" id="KW-0489">Methyltransferase</keyword>
<dbReference type="RefSeq" id="WP_367639673.1">
    <property type="nucleotide sequence ID" value="NZ_JBFNQN010000012.1"/>
</dbReference>
<evidence type="ECO:0000256" key="6">
    <source>
        <dbReference type="HAMAP-Rule" id="MF_00074"/>
    </source>
</evidence>
<dbReference type="PANTHER" id="PTHR31760">
    <property type="entry name" value="S-ADENOSYL-L-METHIONINE-DEPENDENT METHYLTRANSFERASES SUPERFAMILY PROTEIN"/>
    <property type="match status" value="1"/>
</dbReference>
<comment type="subcellular location">
    <subcellularLocation>
        <location evidence="6">Cytoplasm</location>
    </subcellularLocation>
</comment>
<evidence type="ECO:0000256" key="2">
    <source>
        <dbReference type="ARBA" id="ARBA00022552"/>
    </source>
</evidence>
<dbReference type="PANTHER" id="PTHR31760:SF0">
    <property type="entry name" value="S-ADENOSYL-L-METHIONINE-DEPENDENT METHYLTRANSFERASES SUPERFAMILY PROTEIN"/>
    <property type="match status" value="1"/>
</dbReference>
<proteinExistence type="inferred from homology"/>
<feature type="region of interest" description="Disordered" evidence="7">
    <location>
        <begin position="1"/>
        <end position="24"/>
    </location>
</feature>
<evidence type="ECO:0000256" key="4">
    <source>
        <dbReference type="ARBA" id="ARBA00022679"/>
    </source>
</evidence>
<accession>A0ABV3PA77</accession>
<comment type="caution">
    <text evidence="6">Lacks conserved residue(s) required for the propagation of feature annotation.</text>
</comment>
<dbReference type="EMBL" id="JBFNQN010000012">
    <property type="protein sequence ID" value="MEW9266538.1"/>
    <property type="molecule type" value="Genomic_DNA"/>
</dbReference>
<reference evidence="8 9" key="1">
    <citation type="submission" date="2024-07" db="EMBL/GenBank/DDBJ databases">
        <authorList>
            <person name="Thanompreechachai J."/>
            <person name="Duangmal K."/>
        </authorList>
    </citation>
    <scope>NUCLEOTIDE SEQUENCE [LARGE SCALE GENOMIC DNA]</scope>
    <source>
        <strain evidence="8 9">KCTC 19886</strain>
    </source>
</reference>
<dbReference type="InterPro" id="IPR029063">
    <property type="entry name" value="SAM-dependent_MTases_sf"/>
</dbReference>
<dbReference type="GO" id="GO:0032259">
    <property type="term" value="P:methylation"/>
    <property type="evidence" value="ECO:0007669"/>
    <property type="project" value="UniProtKB-KW"/>
</dbReference>
<feature type="binding site" evidence="6">
    <location>
        <position position="94"/>
    </location>
    <ligand>
        <name>S-adenosyl-L-methionine</name>
        <dbReference type="ChEBI" id="CHEBI:59789"/>
    </ligand>
</feature>
<dbReference type="EC" id="2.1.1.-" evidence="6"/>
<feature type="binding site" evidence="6">
    <location>
        <position position="161"/>
    </location>
    <ligand>
        <name>S-adenosyl-L-methionine</name>
        <dbReference type="ChEBI" id="CHEBI:59789"/>
    </ligand>
</feature>
<protein>
    <recommendedName>
        <fullName evidence="6">Ribosomal RNA small subunit methyltransferase G</fullName>
        <ecNumber evidence="6">2.1.1.-</ecNumber>
    </recommendedName>
    <alternativeName>
        <fullName evidence="6">16S rRNA 7-methylguanosine methyltransferase</fullName>
        <shortName evidence="6">16S rRNA m7G methyltransferase</shortName>
    </alternativeName>
</protein>
<sequence>MSDDLPEGGGVPRGTPPPSVVPGVVDETLRPEIERVFGDRVERAAAYRDLLATAGVERGLIGPREVPRLWDRHLLNCAYLGDVVEDGASVLDIGSGAGLPGIPLALARPDVQVRLVEPLERRYTFLREAIAELDLRDQIAVARGRAEDVRGEFSASVVTARAVAPLATLYGWALPLVVTGGHLVAIKGRSAADEIAAAADVLRQMGITAEPEVLRVGPDAESGTTVVRVARGHGPLRQTTTAAATAPKRRGPRGQRR</sequence>
<feature type="region of interest" description="Disordered" evidence="7">
    <location>
        <begin position="233"/>
        <end position="257"/>
    </location>
</feature>
<comment type="function">
    <text evidence="6">Specifically methylates the N7 position of a guanine in 16S rRNA.</text>
</comment>
<evidence type="ECO:0000256" key="3">
    <source>
        <dbReference type="ARBA" id="ARBA00022603"/>
    </source>
</evidence>
<keyword evidence="9" id="KW-1185">Reference proteome</keyword>
<evidence type="ECO:0000256" key="5">
    <source>
        <dbReference type="ARBA" id="ARBA00022691"/>
    </source>
</evidence>
<dbReference type="NCBIfam" id="TIGR00138">
    <property type="entry name" value="rsmG_gidB"/>
    <property type="match status" value="1"/>
</dbReference>
<evidence type="ECO:0000256" key="7">
    <source>
        <dbReference type="SAM" id="MobiDB-lite"/>
    </source>
</evidence>
<name>A0ABV3PA77_9ACTN</name>
<feature type="compositionally biased region" description="Basic residues" evidence="7">
    <location>
        <begin position="247"/>
        <end position="257"/>
    </location>
</feature>
<keyword evidence="2 6" id="KW-0698">rRNA processing</keyword>
<keyword evidence="1 6" id="KW-0963">Cytoplasm</keyword>
<feature type="binding site" evidence="6">
    <location>
        <begin position="146"/>
        <end position="147"/>
    </location>
    <ligand>
        <name>S-adenosyl-L-methionine</name>
        <dbReference type="ChEBI" id="CHEBI:59789"/>
    </ligand>
</feature>
<gene>
    <name evidence="6 8" type="primary">rsmG</name>
    <name evidence="8" type="ORF">AB1207_17445</name>
</gene>
<evidence type="ECO:0000313" key="9">
    <source>
        <dbReference type="Proteomes" id="UP001555826"/>
    </source>
</evidence>
<dbReference type="SUPFAM" id="SSF53335">
    <property type="entry name" value="S-adenosyl-L-methionine-dependent methyltransferases"/>
    <property type="match status" value="1"/>
</dbReference>
<keyword evidence="5 6" id="KW-0949">S-adenosyl-L-methionine</keyword>
<comment type="caution">
    <text evidence="8">The sequence shown here is derived from an EMBL/GenBank/DDBJ whole genome shotgun (WGS) entry which is preliminary data.</text>
</comment>
<evidence type="ECO:0000256" key="1">
    <source>
        <dbReference type="ARBA" id="ARBA00022490"/>
    </source>
</evidence>
<dbReference type="Gene3D" id="3.40.50.150">
    <property type="entry name" value="Vaccinia Virus protein VP39"/>
    <property type="match status" value="1"/>
</dbReference>
<dbReference type="GO" id="GO:0008168">
    <property type="term" value="F:methyltransferase activity"/>
    <property type="evidence" value="ECO:0007669"/>
    <property type="project" value="UniProtKB-KW"/>
</dbReference>
<comment type="similarity">
    <text evidence="6">Belongs to the methyltransferase superfamily. RNA methyltransferase RsmG family.</text>
</comment>
<keyword evidence="4 6" id="KW-0808">Transferase</keyword>
<dbReference type="Proteomes" id="UP001555826">
    <property type="component" value="Unassembled WGS sequence"/>
</dbReference>
<evidence type="ECO:0000313" key="8">
    <source>
        <dbReference type="EMBL" id="MEW9266538.1"/>
    </source>
</evidence>
<dbReference type="Pfam" id="PF02527">
    <property type="entry name" value="GidB"/>
    <property type="match status" value="1"/>
</dbReference>
<feature type="binding site" evidence="6">
    <location>
        <position position="99"/>
    </location>
    <ligand>
        <name>S-adenosyl-L-methionine</name>
        <dbReference type="ChEBI" id="CHEBI:59789"/>
    </ligand>
</feature>